<comment type="similarity">
    <text evidence="5">Belongs to the metallo-dependent hydrolases superfamily. Allantoinase family.</text>
</comment>
<dbReference type="EMBL" id="JELY01003646">
    <property type="protein sequence ID" value="KYF47255.1"/>
    <property type="molecule type" value="Genomic_DNA"/>
</dbReference>
<organism evidence="12 13">
    <name type="scientific">Sorangium cellulosum</name>
    <name type="common">Polyangium cellulosum</name>
    <dbReference type="NCBI Taxonomy" id="56"/>
    <lineage>
        <taxon>Bacteria</taxon>
        <taxon>Pseudomonadati</taxon>
        <taxon>Myxococcota</taxon>
        <taxon>Polyangia</taxon>
        <taxon>Polyangiales</taxon>
        <taxon>Polyangiaceae</taxon>
        <taxon>Sorangium</taxon>
    </lineage>
</organism>
<dbReference type="FunFam" id="3.20.20.140:FF:000032">
    <property type="entry name" value="Allantoinase Dal1"/>
    <property type="match status" value="1"/>
</dbReference>
<dbReference type="GO" id="GO:0008270">
    <property type="term" value="F:zinc ion binding"/>
    <property type="evidence" value="ECO:0007669"/>
    <property type="project" value="InterPro"/>
</dbReference>
<evidence type="ECO:0000256" key="6">
    <source>
        <dbReference type="ARBA" id="ARBA00011881"/>
    </source>
</evidence>
<dbReference type="AlphaFoldDB" id="A0A150NYZ9"/>
<dbReference type="PANTHER" id="PTHR43668:SF2">
    <property type="entry name" value="ALLANTOINASE"/>
    <property type="match status" value="1"/>
</dbReference>
<dbReference type="SUPFAM" id="SSF51338">
    <property type="entry name" value="Composite domain of metallo-dependent hydrolases"/>
    <property type="match status" value="1"/>
</dbReference>
<comment type="subunit">
    <text evidence="6">Homotetramer.</text>
</comment>
<evidence type="ECO:0000256" key="3">
    <source>
        <dbReference type="ARBA" id="ARBA00004968"/>
    </source>
</evidence>
<protein>
    <recommendedName>
        <fullName evidence="7">allantoinase</fullName>
        <ecNumber evidence="7">3.5.2.5</ecNumber>
    </recommendedName>
</protein>
<proteinExistence type="inferred from homology"/>
<comment type="similarity">
    <text evidence="4">Belongs to the metallo-dependent hydrolases superfamily. DHOase family. Class I DHOase subfamily.</text>
</comment>
<dbReference type="PANTHER" id="PTHR43668">
    <property type="entry name" value="ALLANTOINASE"/>
    <property type="match status" value="1"/>
</dbReference>
<evidence type="ECO:0000313" key="13">
    <source>
        <dbReference type="Proteomes" id="UP000075420"/>
    </source>
</evidence>
<dbReference type="GO" id="GO:0050897">
    <property type="term" value="F:cobalt ion binding"/>
    <property type="evidence" value="ECO:0007669"/>
    <property type="project" value="InterPro"/>
</dbReference>
<evidence type="ECO:0000256" key="7">
    <source>
        <dbReference type="ARBA" id="ARBA00012863"/>
    </source>
</evidence>
<dbReference type="InterPro" id="IPR002195">
    <property type="entry name" value="Dihydroorotase_CS"/>
</dbReference>
<dbReference type="PROSITE" id="PS00482">
    <property type="entry name" value="DIHYDROOROTASE_1"/>
    <property type="match status" value="1"/>
</dbReference>
<comment type="cofactor">
    <cofactor evidence="1">
        <name>Zn(2+)</name>
        <dbReference type="ChEBI" id="CHEBI:29105"/>
    </cofactor>
</comment>
<evidence type="ECO:0000313" key="12">
    <source>
        <dbReference type="EMBL" id="KYF47255.1"/>
    </source>
</evidence>
<dbReference type="Pfam" id="PF01979">
    <property type="entry name" value="Amidohydro_1"/>
    <property type="match status" value="1"/>
</dbReference>
<dbReference type="InterPro" id="IPR050138">
    <property type="entry name" value="DHOase/Allantoinase_Hydrolase"/>
</dbReference>
<dbReference type="Gene3D" id="3.20.20.140">
    <property type="entry name" value="Metal-dependent hydrolases"/>
    <property type="match status" value="1"/>
</dbReference>
<evidence type="ECO:0000256" key="9">
    <source>
        <dbReference type="ARBA" id="ARBA00022801"/>
    </source>
</evidence>
<dbReference type="InterPro" id="IPR017593">
    <property type="entry name" value="Allantoinase"/>
</dbReference>
<dbReference type="InterPro" id="IPR006680">
    <property type="entry name" value="Amidohydro-rel"/>
</dbReference>
<dbReference type="InterPro" id="IPR032466">
    <property type="entry name" value="Metal_Hydrolase"/>
</dbReference>
<evidence type="ECO:0000256" key="2">
    <source>
        <dbReference type="ARBA" id="ARBA00002368"/>
    </source>
</evidence>
<dbReference type="SUPFAM" id="SSF51556">
    <property type="entry name" value="Metallo-dependent hydrolases"/>
    <property type="match status" value="1"/>
</dbReference>
<dbReference type="Proteomes" id="UP000075420">
    <property type="component" value="Unassembled WGS sequence"/>
</dbReference>
<feature type="domain" description="Amidohydrolase-related" evidence="11">
    <location>
        <begin position="52"/>
        <end position="432"/>
    </location>
</feature>
<comment type="caution">
    <text evidence="12">The sequence shown here is derived from an EMBL/GenBank/DDBJ whole genome shotgun (WGS) entry which is preliminary data.</text>
</comment>
<comment type="function">
    <text evidence="2">Catalyzes the reversible cyclization of carbamoyl aspartate to dihydroorotate.</text>
</comment>
<comment type="pathway">
    <text evidence="3">Nitrogen metabolism; (S)-allantoin degradation; allantoate from (S)-allantoin: step 1/1.</text>
</comment>
<accession>A0A150NYZ9</accession>
<evidence type="ECO:0000256" key="8">
    <source>
        <dbReference type="ARBA" id="ARBA00022723"/>
    </source>
</evidence>
<dbReference type="GO" id="GO:0000256">
    <property type="term" value="P:allantoin catabolic process"/>
    <property type="evidence" value="ECO:0007669"/>
    <property type="project" value="InterPro"/>
</dbReference>
<sequence length="454" mass="48302">MTPDLIVRGLRVVTGGAVQPASVHIQGGTIVDVAGYDEVPEACPVVDAQGAVVMPGLVDAHVHINEPGRTEWEGFETATRAAAAGGVTSLVDMPLNSIPPTTTVAHLEEKARAAEGRCFVDVGFWGGAVPGNAAELVPLLEAGALGFKCFMVDSGVAEFGHVAEPDLRAALEVLAGTGAPLLVHAELPGPIDAARAAIAGLDPRTYAAYLRSRPREAEDQAIALLASLCLALSTRRARAHVVHLSSATALGILRQARDEGAALSAETTPHYLHFAAEEIPDGATPFKCAPPIRERENREELWAALQGGLIDLVVSDHSPCTPELKRLEAGDFDAAWGGISSLQLGLSIVWTDARRRGVPIERLAGWLCRGPAQLAGLRRKGEIQRGFDADLVIWDPEATFRVEPPLIQHRHKVTPYAGEVLHGVVQATYLRGEKVYERGGFATGARGRWLKREG</sequence>
<evidence type="ECO:0000256" key="4">
    <source>
        <dbReference type="ARBA" id="ARBA00010286"/>
    </source>
</evidence>
<dbReference type="NCBIfam" id="TIGR03178">
    <property type="entry name" value="allantoinase"/>
    <property type="match status" value="1"/>
</dbReference>
<keyword evidence="9 12" id="KW-0378">Hydrolase</keyword>
<dbReference type="EC" id="3.5.2.5" evidence="7"/>
<dbReference type="PROSITE" id="PS01137">
    <property type="entry name" value="TATD_1"/>
    <property type="match status" value="1"/>
</dbReference>
<gene>
    <name evidence="12" type="ORF">BE08_13490</name>
</gene>
<evidence type="ECO:0000256" key="10">
    <source>
        <dbReference type="ARBA" id="ARBA00022833"/>
    </source>
</evidence>
<evidence type="ECO:0000259" key="11">
    <source>
        <dbReference type="Pfam" id="PF01979"/>
    </source>
</evidence>
<reference evidence="12 13" key="1">
    <citation type="submission" date="2014-02" db="EMBL/GenBank/DDBJ databases">
        <title>The small core and large imbalanced accessory genome model reveals a collaborative survival strategy of Sorangium cellulosum strains in nature.</title>
        <authorList>
            <person name="Han K."/>
            <person name="Peng R."/>
            <person name="Blom J."/>
            <person name="Li Y.-Z."/>
        </authorList>
    </citation>
    <scope>NUCLEOTIDE SEQUENCE [LARGE SCALE GENOMIC DNA]</scope>
    <source>
        <strain evidence="12 13">So0157-25</strain>
    </source>
</reference>
<evidence type="ECO:0000256" key="5">
    <source>
        <dbReference type="ARBA" id="ARBA00010368"/>
    </source>
</evidence>
<keyword evidence="8" id="KW-0479">Metal-binding</keyword>
<evidence type="ECO:0000256" key="1">
    <source>
        <dbReference type="ARBA" id="ARBA00001947"/>
    </source>
</evidence>
<dbReference type="GO" id="GO:0004038">
    <property type="term" value="F:allantoinase activity"/>
    <property type="evidence" value="ECO:0007669"/>
    <property type="project" value="UniProtKB-EC"/>
</dbReference>
<dbReference type="GO" id="GO:0006145">
    <property type="term" value="P:purine nucleobase catabolic process"/>
    <property type="evidence" value="ECO:0007669"/>
    <property type="project" value="TreeGrafter"/>
</dbReference>
<name>A0A150NYZ9_SORCE</name>
<dbReference type="InterPro" id="IPR018228">
    <property type="entry name" value="DNase_TatD-rel_CS"/>
</dbReference>
<dbReference type="GO" id="GO:0005737">
    <property type="term" value="C:cytoplasm"/>
    <property type="evidence" value="ECO:0007669"/>
    <property type="project" value="TreeGrafter"/>
</dbReference>
<dbReference type="InterPro" id="IPR011059">
    <property type="entry name" value="Metal-dep_hydrolase_composite"/>
</dbReference>
<keyword evidence="10" id="KW-0862">Zinc</keyword>